<dbReference type="EMBL" id="CAKLBY020000378">
    <property type="protein sequence ID" value="CAK7946928.1"/>
    <property type="molecule type" value="Genomic_DNA"/>
</dbReference>
<dbReference type="Pfam" id="PF24626">
    <property type="entry name" value="SH3_Tf2-1"/>
    <property type="match status" value="1"/>
</dbReference>
<feature type="region of interest" description="Disordered" evidence="1">
    <location>
        <begin position="169"/>
        <end position="206"/>
    </location>
</feature>
<dbReference type="SMART" id="SM00298">
    <property type="entry name" value="CHROMO"/>
    <property type="match status" value="1"/>
</dbReference>
<evidence type="ECO:0000313" key="4">
    <source>
        <dbReference type="Proteomes" id="UP001162060"/>
    </source>
</evidence>
<dbReference type="Proteomes" id="UP001162060">
    <property type="component" value="Unassembled WGS sequence"/>
</dbReference>
<dbReference type="PROSITE" id="PS50013">
    <property type="entry name" value="CHROMO_2"/>
    <property type="match status" value="1"/>
</dbReference>
<evidence type="ECO:0000259" key="2">
    <source>
        <dbReference type="PROSITE" id="PS50013"/>
    </source>
</evidence>
<dbReference type="Gene3D" id="2.40.50.40">
    <property type="match status" value="1"/>
</dbReference>
<gene>
    <name evidence="3" type="ORF">PM001_LOCUS32078</name>
</gene>
<protein>
    <recommendedName>
        <fullName evidence="2">Chromo domain-containing protein</fullName>
    </recommendedName>
</protein>
<dbReference type="InterPro" id="IPR016197">
    <property type="entry name" value="Chromo-like_dom_sf"/>
</dbReference>
<dbReference type="SUPFAM" id="SSF54160">
    <property type="entry name" value="Chromo domain-like"/>
    <property type="match status" value="1"/>
</dbReference>
<sequence>MDADVDAIDIDDDDHDDANIFSIANDRQSEDDDTLTGEDNVLSAVHTKRTAVDKDELAEEYLLTREAVVRFVQDSFADAIDKLKRIADKHGIASVLSFDEGDLVLLSTGSLPKHAVTNVCSSKLLSKYIGPFLVLRRMGKANTIELPLSMRTHTTFYVERLRPYYQHEPASRGEEHLRSQGPKSPSSGPVSTSQSGRLAKRPAHAVERCTDELQSDCQKDNQPKVCYQVARTIMRHHRSNDRALANCNYPFQGHGSLNAESVHEPGYRVTVPLHVSVPKHRADPNIEPDQAFQPPPHPLVDSGGGQRFLVERLLNHRDVNGVRTSYLVLWRGYPPAWDSWEPRAQLIVDVPGLVEKYDETHPLRLKKGRQKTTCLNASTGIARCQSLRPSRKGCALSSRDH</sequence>
<dbReference type="Pfam" id="PF00385">
    <property type="entry name" value="Chromo"/>
    <property type="match status" value="1"/>
</dbReference>
<evidence type="ECO:0000313" key="3">
    <source>
        <dbReference type="EMBL" id="CAK7946928.1"/>
    </source>
</evidence>
<dbReference type="CDD" id="cd00024">
    <property type="entry name" value="CD_CSD"/>
    <property type="match status" value="1"/>
</dbReference>
<name>A0AAV1VKZ8_9STRA</name>
<dbReference type="InterPro" id="IPR056924">
    <property type="entry name" value="SH3_Tf2-1"/>
</dbReference>
<organism evidence="3 4">
    <name type="scientific">Peronospora matthiolae</name>
    <dbReference type="NCBI Taxonomy" id="2874970"/>
    <lineage>
        <taxon>Eukaryota</taxon>
        <taxon>Sar</taxon>
        <taxon>Stramenopiles</taxon>
        <taxon>Oomycota</taxon>
        <taxon>Peronosporomycetes</taxon>
        <taxon>Peronosporales</taxon>
        <taxon>Peronosporaceae</taxon>
        <taxon>Peronospora</taxon>
    </lineage>
</organism>
<evidence type="ECO:0000256" key="1">
    <source>
        <dbReference type="SAM" id="MobiDB-lite"/>
    </source>
</evidence>
<reference evidence="3" key="1">
    <citation type="submission" date="2024-01" db="EMBL/GenBank/DDBJ databases">
        <authorList>
            <person name="Webb A."/>
        </authorList>
    </citation>
    <scope>NUCLEOTIDE SEQUENCE</scope>
    <source>
        <strain evidence="3">Pm1</strain>
    </source>
</reference>
<dbReference type="InterPro" id="IPR023780">
    <property type="entry name" value="Chromo_domain"/>
</dbReference>
<feature type="compositionally biased region" description="Low complexity" evidence="1">
    <location>
        <begin position="179"/>
        <end position="196"/>
    </location>
</feature>
<comment type="caution">
    <text evidence="3">The sequence shown here is derived from an EMBL/GenBank/DDBJ whole genome shotgun (WGS) entry which is preliminary data.</text>
</comment>
<dbReference type="AlphaFoldDB" id="A0AAV1VKZ8"/>
<dbReference type="InterPro" id="IPR000953">
    <property type="entry name" value="Chromo/chromo_shadow_dom"/>
</dbReference>
<accession>A0AAV1VKZ8</accession>
<proteinExistence type="predicted"/>
<feature type="domain" description="Chromo" evidence="2">
    <location>
        <begin position="308"/>
        <end position="369"/>
    </location>
</feature>
<feature type="compositionally biased region" description="Basic and acidic residues" evidence="1">
    <location>
        <begin position="169"/>
        <end position="178"/>
    </location>
</feature>